<evidence type="ECO:0000313" key="10">
    <source>
        <dbReference type="Proteomes" id="UP000694557"/>
    </source>
</evidence>
<accession>A0A8C7KDR0</accession>
<dbReference type="GO" id="GO:0150079">
    <property type="term" value="P:negative regulation of neuroinflammatory response"/>
    <property type="evidence" value="ECO:0007669"/>
    <property type="project" value="TreeGrafter"/>
</dbReference>
<dbReference type="InterPro" id="IPR013783">
    <property type="entry name" value="Ig-like_fold"/>
</dbReference>
<organism evidence="9 10">
    <name type="scientific">Oncorhynchus kisutch</name>
    <name type="common">Coho salmon</name>
    <name type="synonym">Salmo kisutch</name>
    <dbReference type="NCBI Taxonomy" id="8019"/>
    <lineage>
        <taxon>Eukaryota</taxon>
        <taxon>Metazoa</taxon>
        <taxon>Chordata</taxon>
        <taxon>Craniata</taxon>
        <taxon>Vertebrata</taxon>
        <taxon>Euteleostomi</taxon>
        <taxon>Actinopterygii</taxon>
        <taxon>Neopterygii</taxon>
        <taxon>Teleostei</taxon>
        <taxon>Protacanthopterygii</taxon>
        <taxon>Salmoniformes</taxon>
        <taxon>Salmonidae</taxon>
        <taxon>Salmoninae</taxon>
        <taxon>Oncorhynchus</taxon>
    </lineage>
</organism>
<dbReference type="GO" id="GO:0009986">
    <property type="term" value="C:cell surface"/>
    <property type="evidence" value="ECO:0007669"/>
    <property type="project" value="TreeGrafter"/>
</dbReference>
<dbReference type="Ensembl" id="ENSOKIT00005108944.1">
    <property type="protein sequence ID" value="ENSOKIP00005101666.1"/>
    <property type="gene ID" value="ENSOKIG00005044760.1"/>
</dbReference>
<keyword evidence="6" id="KW-1015">Disulfide bond</keyword>
<name>A0A8C7KDR0_ONCKI</name>
<dbReference type="GeneTree" id="ENSGT01120000271948"/>
<evidence type="ECO:0000256" key="5">
    <source>
        <dbReference type="ARBA" id="ARBA00023136"/>
    </source>
</evidence>
<evidence type="ECO:0000256" key="4">
    <source>
        <dbReference type="ARBA" id="ARBA00022989"/>
    </source>
</evidence>
<dbReference type="Gene3D" id="2.60.40.10">
    <property type="entry name" value="Immunoglobulins"/>
    <property type="match status" value="1"/>
</dbReference>
<keyword evidence="5" id="KW-0472">Membrane</keyword>
<evidence type="ECO:0000256" key="2">
    <source>
        <dbReference type="ARBA" id="ARBA00022692"/>
    </source>
</evidence>
<dbReference type="GO" id="GO:0016020">
    <property type="term" value="C:membrane"/>
    <property type="evidence" value="ECO:0007669"/>
    <property type="project" value="UniProtKB-SubCell"/>
</dbReference>
<reference evidence="9" key="1">
    <citation type="submission" date="2025-08" db="UniProtKB">
        <authorList>
            <consortium name="Ensembl"/>
        </authorList>
    </citation>
    <scope>IDENTIFICATION</scope>
</reference>
<dbReference type="PANTHER" id="PTHR46841">
    <property type="entry name" value="OX-2 MEMBRANE GLYCOPROTEIN"/>
    <property type="match status" value="1"/>
</dbReference>
<keyword evidence="10" id="KW-1185">Reference proteome</keyword>
<protein>
    <submittedName>
        <fullName evidence="9">Uncharacterized protein</fullName>
    </submittedName>
</protein>
<evidence type="ECO:0000256" key="6">
    <source>
        <dbReference type="ARBA" id="ARBA00023157"/>
    </source>
</evidence>
<dbReference type="GO" id="GO:0098632">
    <property type="term" value="F:cell-cell adhesion mediator activity"/>
    <property type="evidence" value="ECO:0007669"/>
    <property type="project" value="InterPro"/>
</dbReference>
<keyword evidence="2" id="KW-0812">Transmembrane</keyword>
<evidence type="ECO:0000313" key="9">
    <source>
        <dbReference type="Ensembl" id="ENSOKIP00005101666.1"/>
    </source>
</evidence>
<sequence>MCNSLYAGLSHLVRTQQVVTATLGEDAVLNYEGLQNCSIVIRGVSRGDESCYKCLFNTFPDGPISVRTCLHVNDLLCSSFPSIWGSGI</sequence>
<reference evidence="9" key="2">
    <citation type="submission" date="2025-09" db="UniProtKB">
        <authorList>
            <consortium name="Ensembl"/>
        </authorList>
    </citation>
    <scope>IDENTIFICATION</scope>
</reference>
<evidence type="ECO:0000256" key="1">
    <source>
        <dbReference type="ARBA" id="ARBA00004167"/>
    </source>
</evidence>
<dbReference type="PANTHER" id="PTHR46841:SF7">
    <property type="entry name" value="IG-LIKE DOMAIN-CONTAINING PROTEIN"/>
    <property type="match status" value="1"/>
</dbReference>
<evidence type="ECO:0000256" key="8">
    <source>
        <dbReference type="ARBA" id="ARBA00023319"/>
    </source>
</evidence>
<keyword evidence="7" id="KW-0325">Glycoprotein</keyword>
<keyword evidence="4" id="KW-1133">Transmembrane helix</keyword>
<evidence type="ECO:0000256" key="3">
    <source>
        <dbReference type="ARBA" id="ARBA00022729"/>
    </source>
</evidence>
<dbReference type="InterPro" id="IPR047164">
    <property type="entry name" value="OX2G-like"/>
</dbReference>
<dbReference type="GO" id="GO:0030424">
    <property type="term" value="C:axon"/>
    <property type="evidence" value="ECO:0007669"/>
    <property type="project" value="TreeGrafter"/>
</dbReference>
<dbReference type="GO" id="GO:0034113">
    <property type="term" value="P:heterotypic cell-cell adhesion"/>
    <property type="evidence" value="ECO:0007669"/>
    <property type="project" value="TreeGrafter"/>
</dbReference>
<evidence type="ECO:0000256" key="7">
    <source>
        <dbReference type="ARBA" id="ARBA00023180"/>
    </source>
</evidence>
<keyword evidence="3" id="KW-0732">Signal</keyword>
<dbReference type="GO" id="GO:0043025">
    <property type="term" value="C:neuronal cell body"/>
    <property type="evidence" value="ECO:0007669"/>
    <property type="project" value="TreeGrafter"/>
</dbReference>
<dbReference type="Proteomes" id="UP000694557">
    <property type="component" value="Unassembled WGS sequence"/>
</dbReference>
<dbReference type="AlphaFoldDB" id="A0A8C7KDR0"/>
<comment type="subcellular location">
    <subcellularLocation>
        <location evidence="1">Membrane</location>
        <topology evidence="1">Single-pass membrane protein</topology>
    </subcellularLocation>
</comment>
<proteinExistence type="predicted"/>
<keyword evidence="8" id="KW-0393">Immunoglobulin domain</keyword>